<dbReference type="Gene3D" id="3.90.79.10">
    <property type="entry name" value="Nucleoside Triphosphate Pyrophosphohydrolase"/>
    <property type="match status" value="1"/>
</dbReference>
<evidence type="ECO:0000256" key="17">
    <source>
        <dbReference type="ARBA" id="ARBA00045837"/>
    </source>
</evidence>
<dbReference type="CDD" id="cd03429">
    <property type="entry name" value="NUDIX_NADH_pyrophosphatase_Nudt13"/>
    <property type="match status" value="1"/>
</dbReference>
<dbReference type="GeneID" id="83211353"/>
<comment type="subunit">
    <text evidence="18">Homodimer. Homodimerization is essential for its catalytic activity and protein stability. Interacts (via ANK repeats) with BLMH.</text>
</comment>
<feature type="compositionally biased region" description="Low complexity" evidence="20">
    <location>
        <begin position="88"/>
        <end position="104"/>
    </location>
</feature>
<keyword evidence="8" id="KW-0378">Hydrolase</keyword>
<evidence type="ECO:0000256" key="9">
    <source>
        <dbReference type="ARBA" id="ARBA00022842"/>
    </source>
</evidence>
<dbReference type="NCBIfam" id="NF001299">
    <property type="entry name" value="PRK00241.1"/>
    <property type="match status" value="1"/>
</dbReference>
<evidence type="ECO:0000256" key="14">
    <source>
        <dbReference type="ARBA" id="ARBA00023869"/>
    </source>
</evidence>
<evidence type="ECO:0000259" key="21">
    <source>
        <dbReference type="PROSITE" id="PS51462"/>
    </source>
</evidence>
<feature type="repeat" description="ANK" evidence="19">
    <location>
        <begin position="30"/>
        <end position="52"/>
    </location>
</feature>
<dbReference type="Pfam" id="PF00293">
    <property type="entry name" value="NUDIX"/>
    <property type="match status" value="1"/>
</dbReference>
<keyword evidence="19" id="KW-0040">ANK repeat</keyword>
<evidence type="ECO:0000256" key="10">
    <source>
        <dbReference type="ARBA" id="ARBA00022857"/>
    </source>
</evidence>
<dbReference type="GO" id="GO:0005829">
    <property type="term" value="C:cytosol"/>
    <property type="evidence" value="ECO:0007669"/>
    <property type="project" value="TreeGrafter"/>
</dbReference>
<feature type="domain" description="Nudix hydrolase" evidence="21">
    <location>
        <begin position="311"/>
        <end position="437"/>
    </location>
</feature>
<proteinExistence type="inferred from homology"/>
<dbReference type="PROSITE" id="PS00893">
    <property type="entry name" value="NUDIX_BOX"/>
    <property type="match status" value="1"/>
</dbReference>
<evidence type="ECO:0000256" key="19">
    <source>
        <dbReference type="PROSITE-ProRule" id="PRU00023"/>
    </source>
</evidence>
<comment type="cofactor">
    <cofactor evidence="1">
        <name>Mg(2+)</name>
        <dbReference type="ChEBI" id="CHEBI:18420"/>
    </cofactor>
</comment>
<dbReference type="PROSITE" id="PS50297">
    <property type="entry name" value="ANK_REP_REGION"/>
    <property type="match status" value="1"/>
</dbReference>
<dbReference type="InterPro" id="IPR036770">
    <property type="entry name" value="Ankyrin_rpt-contain_sf"/>
</dbReference>
<evidence type="ECO:0000256" key="11">
    <source>
        <dbReference type="ARBA" id="ARBA00023027"/>
    </source>
</evidence>
<evidence type="ECO:0000256" key="1">
    <source>
        <dbReference type="ARBA" id="ARBA00001946"/>
    </source>
</evidence>
<dbReference type="RefSeq" id="XP_058345395.1">
    <property type="nucleotide sequence ID" value="XM_058484006.1"/>
</dbReference>
<dbReference type="PANTHER" id="PTHR42904:SF6">
    <property type="entry name" value="NAD-CAPPED RNA HYDROLASE NUDT12"/>
    <property type="match status" value="1"/>
</dbReference>
<dbReference type="Pfam" id="PF09297">
    <property type="entry name" value="Zn_ribbon_NUD"/>
    <property type="match status" value="1"/>
</dbReference>
<dbReference type="InterPro" id="IPR015797">
    <property type="entry name" value="NUDIX_hydrolase-like_dom_sf"/>
</dbReference>
<dbReference type="InterPro" id="IPR050241">
    <property type="entry name" value="NAD-cap_RNA_hydrolase_NudC"/>
</dbReference>
<dbReference type="PROSITE" id="PS51462">
    <property type="entry name" value="NUDIX"/>
    <property type="match status" value="1"/>
</dbReference>
<name>A0AAD7V9P9_9FUNG</name>
<dbReference type="EMBL" id="JARTCD010000013">
    <property type="protein sequence ID" value="KAJ8660482.1"/>
    <property type="molecule type" value="Genomic_DNA"/>
</dbReference>
<evidence type="ECO:0000256" key="3">
    <source>
        <dbReference type="ARBA" id="ARBA00004275"/>
    </source>
</evidence>
<evidence type="ECO:0000256" key="12">
    <source>
        <dbReference type="ARBA" id="ARBA00023140"/>
    </source>
</evidence>
<evidence type="ECO:0000256" key="16">
    <source>
        <dbReference type="ARBA" id="ARBA00031178"/>
    </source>
</evidence>
<evidence type="ECO:0000256" key="2">
    <source>
        <dbReference type="ARBA" id="ARBA00001947"/>
    </source>
</evidence>
<dbReference type="GO" id="GO:0005777">
    <property type="term" value="C:peroxisome"/>
    <property type="evidence" value="ECO:0007669"/>
    <property type="project" value="UniProtKB-SubCell"/>
</dbReference>
<dbReference type="SUPFAM" id="SSF55811">
    <property type="entry name" value="Nudix"/>
    <property type="match status" value="1"/>
</dbReference>
<dbReference type="InterPro" id="IPR015376">
    <property type="entry name" value="Znr_NADH_PPase"/>
</dbReference>
<dbReference type="Gene3D" id="1.25.40.20">
    <property type="entry name" value="Ankyrin repeat-containing domain"/>
    <property type="match status" value="1"/>
</dbReference>
<feature type="region of interest" description="Disordered" evidence="20">
    <location>
        <begin position="88"/>
        <end position="107"/>
    </location>
</feature>
<comment type="cofactor">
    <cofactor evidence="2">
        <name>Zn(2+)</name>
        <dbReference type="ChEBI" id="CHEBI:29105"/>
    </cofactor>
</comment>
<gene>
    <name evidence="22" type="ORF">O0I10_003940</name>
</gene>
<keyword evidence="11" id="KW-0520">NAD</keyword>
<dbReference type="InterPro" id="IPR002110">
    <property type="entry name" value="Ankyrin_rpt"/>
</dbReference>
<dbReference type="GO" id="GO:0035529">
    <property type="term" value="F:NADH pyrophosphatase activity"/>
    <property type="evidence" value="ECO:0007669"/>
    <property type="project" value="TreeGrafter"/>
</dbReference>
<dbReference type="GO" id="GO:0006742">
    <property type="term" value="P:NADP+ catabolic process"/>
    <property type="evidence" value="ECO:0007669"/>
    <property type="project" value="TreeGrafter"/>
</dbReference>
<dbReference type="AlphaFoldDB" id="A0AAD7V9P9"/>
<organism evidence="22 23">
    <name type="scientific">Lichtheimia ornata</name>
    <dbReference type="NCBI Taxonomy" id="688661"/>
    <lineage>
        <taxon>Eukaryota</taxon>
        <taxon>Fungi</taxon>
        <taxon>Fungi incertae sedis</taxon>
        <taxon>Mucoromycota</taxon>
        <taxon>Mucoromycotina</taxon>
        <taxon>Mucoromycetes</taxon>
        <taxon>Mucorales</taxon>
        <taxon>Lichtheimiaceae</taxon>
        <taxon>Lichtheimia</taxon>
    </lineage>
</organism>
<comment type="similarity">
    <text evidence="5">Belongs to the Nudix hydrolase family. NudC subfamily.</text>
</comment>
<dbReference type="Proteomes" id="UP001234581">
    <property type="component" value="Unassembled WGS sequence"/>
</dbReference>
<protein>
    <recommendedName>
        <fullName evidence="14">NAD-capped RNA hydrolase NUDT12</fullName>
        <ecNumber evidence="6">3.6.1.22</ecNumber>
    </recommendedName>
    <alternativeName>
        <fullName evidence="15">NADH pyrophosphatase NUDT12</fullName>
    </alternativeName>
    <alternativeName>
        <fullName evidence="16">Nucleoside diphosphate-linked moiety X motif 12</fullName>
    </alternativeName>
</protein>
<keyword evidence="12" id="KW-0576">Peroxisome</keyword>
<keyword evidence="9" id="KW-0460">Magnesium</keyword>
<dbReference type="EC" id="3.6.1.22" evidence="6"/>
<dbReference type="PROSITE" id="PS50088">
    <property type="entry name" value="ANK_REPEAT"/>
    <property type="match status" value="1"/>
</dbReference>
<sequence length="462" mass="51920">MSNNVFEAAASGDIGYLEKHKSDIGSKNERGWTVLHFAARYGQRQVVDLVLQLSGCDREATNSEGKTAAEVAQFWGYDDIAKLLGTSTTTTTTQEPSSQQQQLQPFPPNHVNFFADSPLNRYSWYRNDKNKLRELVRGPRARFLVMSELNPLFDDNGIYFATYDEVASVIEKALPEQEENKLVPEEDEIILVFLGIDEREDNAVYWALDVTPKGHHEADMKKLIDAFEARDLEFSPALPRAFTVEKSVAAIIAQARSMVDWNQRHMYCPACGRRTKLDEGGHKRTCPPVPAGETGGAPCISQNGVHNFAYPRTDPVIIVAIVHPTEDKVLLGRQKKWPGRMHSCIAGFVEAGESIEEAVRREAYEEAGIRVDRVAYHSSQPWPFPNSLMFGFIAEAVSTDIKLEDKELESAVWFTHAEVQAVLNKEANTKFTLPPKTAIAYQLIKSWATDSIWRSKNQNAKM</sequence>
<dbReference type="Gene3D" id="3.90.79.20">
    <property type="match status" value="1"/>
</dbReference>
<dbReference type="InterPro" id="IPR000086">
    <property type="entry name" value="NUDIX_hydrolase_dom"/>
</dbReference>
<comment type="catalytic activity">
    <reaction evidence="13">
        <text>a 5'-end NAD(+)-phospho-ribonucleoside in mRNA + H2O = a 5'-end phospho-adenosine-phospho-ribonucleoside in mRNA + beta-nicotinamide D-ribonucleotide + 2 H(+)</text>
        <dbReference type="Rhea" id="RHEA:60876"/>
        <dbReference type="Rhea" id="RHEA-COMP:15698"/>
        <dbReference type="Rhea" id="RHEA-COMP:15719"/>
        <dbReference type="ChEBI" id="CHEBI:14649"/>
        <dbReference type="ChEBI" id="CHEBI:15377"/>
        <dbReference type="ChEBI" id="CHEBI:15378"/>
        <dbReference type="ChEBI" id="CHEBI:144029"/>
        <dbReference type="ChEBI" id="CHEBI:144051"/>
    </reaction>
    <physiologicalReaction direction="left-to-right" evidence="13">
        <dbReference type="Rhea" id="RHEA:60877"/>
    </physiologicalReaction>
</comment>
<dbReference type="InterPro" id="IPR049734">
    <property type="entry name" value="NudC-like_C"/>
</dbReference>
<dbReference type="InterPro" id="IPR015375">
    <property type="entry name" value="NADH_PPase-like_N"/>
</dbReference>
<evidence type="ECO:0000313" key="22">
    <source>
        <dbReference type="EMBL" id="KAJ8660482.1"/>
    </source>
</evidence>
<reference evidence="22 23" key="1">
    <citation type="submission" date="2023-03" db="EMBL/GenBank/DDBJ databases">
        <title>Genome sequence of Lichtheimia ornata CBS 291.66.</title>
        <authorList>
            <person name="Mohabir J.T."/>
            <person name="Shea T.P."/>
            <person name="Kurbessoian T."/>
            <person name="Berby B."/>
            <person name="Fontaine J."/>
            <person name="Livny J."/>
            <person name="Gnirke A."/>
            <person name="Stajich J.E."/>
            <person name="Cuomo C.A."/>
        </authorList>
    </citation>
    <scope>NUCLEOTIDE SEQUENCE [LARGE SCALE GENOMIC DNA]</scope>
    <source>
        <strain evidence="22">CBS 291.66</strain>
    </source>
</reference>
<evidence type="ECO:0000256" key="5">
    <source>
        <dbReference type="ARBA" id="ARBA00009595"/>
    </source>
</evidence>
<comment type="function">
    <text evidence="17">mRNA decapping enzyme that specifically removes the nicotinamide adenine dinucleotide (NAD) cap from a subset of mRNAs by hydrolyzing the diphosphate linkage to produce nicotinamide mononucleotide (NMN) and 5' monophosphate mRNA. The NAD-cap is present at the 5'-end of some RNAs; in contrast to the canonical N7 methylguanosine (m7G) cap, the NAD cap promotes mRNA decay. Preferentially acts on NAD-capped transcripts in response to nutrient stress. Also acts on free nicotinamide adenine dinucleotide molecules: hydrolyzes NAD(H) into NMN(H) and AMP, and NADPH into NMNH and 2',5'-ADP. May act to regulate the concentration of peroxisomal nicotinamide nucleotide cofactors required for oxidative metabolism in this organelle. Regulates the levels of circadian clock components PER1, PER2, PER3 and CRY2 in the liver.</text>
</comment>
<keyword evidence="10" id="KW-0521">NADP</keyword>
<evidence type="ECO:0000256" key="8">
    <source>
        <dbReference type="ARBA" id="ARBA00022801"/>
    </source>
</evidence>
<dbReference type="PANTHER" id="PTHR42904">
    <property type="entry name" value="NUDIX HYDROLASE, NUDC SUBFAMILY"/>
    <property type="match status" value="1"/>
</dbReference>
<evidence type="ECO:0000313" key="23">
    <source>
        <dbReference type="Proteomes" id="UP001234581"/>
    </source>
</evidence>
<dbReference type="Pfam" id="PF09296">
    <property type="entry name" value="NUDIX-like"/>
    <property type="match status" value="1"/>
</dbReference>
<dbReference type="GO" id="GO:0046872">
    <property type="term" value="F:metal ion binding"/>
    <property type="evidence" value="ECO:0007669"/>
    <property type="project" value="UniProtKB-KW"/>
</dbReference>
<dbReference type="SUPFAM" id="SSF48403">
    <property type="entry name" value="Ankyrin repeat"/>
    <property type="match status" value="1"/>
</dbReference>
<accession>A0AAD7V9P9</accession>
<keyword evidence="23" id="KW-1185">Reference proteome</keyword>
<evidence type="ECO:0000256" key="15">
    <source>
        <dbReference type="ARBA" id="ARBA00030313"/>
    </source>
</evidence>
<dbReference type="InterPro" id="IPR020084">
    <property type="entry name" value="NUDIX_hydrolase_CS"/>
</dbReference>
<dbReference type="Pfam" id="PF12796">
    <property type="entry name" value="Ank_2"/>
    <property type="match status" value="1"/>
</dbReference>
<evidence type="ECO:0000256" key="13">
    <source>
        <dbReference type="ARBA" id="ARBA00023679"/>
    </source>
</evidence>
<evidence type="ECO:0000256" key="20">
    <source>
        <dbReference type="SAM" id="MobiDB-lite"/>
    </source>
</evidence>
<evidence type="ECO:0000256" key="7">
    <source>
        <dbReference type="ARBA" id="ARBA00022723"/>
    </source>
</evidence>
<evidence type="ECO:0000256" key="6">
    <source>
        <dbReference type="ARBA" id="ARBA00012381"/>
    </source>
</evidence>
<keyword evidence="7" id="KW-0479">Metal-binding</keyword>
<comment type="subcellular location">
    <subcellularLocation>
        <location evidence="4">Cytoplasmic granule</location>
    </subcellularLocation>
    <subcellularLocation>
        <location evidence="3">Peroxisome</location>
    </subcellularLocation>
</comment>
<comment type="caution">
    <text evidence="22">The sequence shown here is derived from an EMBL/GenBank/DDBJ whole genome shotgun (WGS) entry which is preliminary data.</text>
</comment>
<evidence type="ECO:0000256" key="4">
    <source>
        <dbReference type="ARBA" id="ARBA00004463"/>
    </source>
</evidence>
<dbReference type="GO" id="GO:0019677">
    <property type="term" value="P:NAD+ catabolic process"/>
    <property type="evidence" value="ECO:0007669"/>
    <property type="project" value="TreeGrafter"/>
</dbReference>
<evidence type="ECO:0000256" key="18">
    <source>
        <dbReference type="ARBA" id="ARBA00046702"/>
    </source>
</evidence>